<evidence type="ECO:0000313" key="1">
    <source>
        <dbReference type="EMBL" id="GAU09275.1"/>
    </source>
</evidence>
<name>A0A194AJ59_9BACT</name>
<dbReference type="STRING" id="1592317.DPF_1997"/>
<reference evidence="2" key="1">
    <citation type="submission" date="2016-06" db="EMBL/GenBank/DDBJ databases">
        <title>Draft genome sequence of Desulfoplanes formicivorans strain Pf12B.</title>
        <authorList>
            <person name="Watanabe M."/>
            <person name="Kojima H."/>
            <person name="Fukui M."/>
        </authorList>
    </citation>
    <scope>NUCLEOTIDE SEQUENCE [LARGE SCALE GENOMIC DNA]</scope>
    <source>
        <strain evidence="2">Pf12B</strain>
    </source>
</reference>
<dbReference type="AlphaFoldDB" id="A0A194AJ59"/>
<sequence>MLKFVIMAIAAYILFKLVTGDKKKKAATQQQKNRDLAADGVMVKDPICGTFVPKDTDIRVKNGEDVHCFCSYECRDKYVEQLQAGQENKSVG</sequence>
<dbReference type="Proteomes" id="UP000095200">
    <property type="component" value="Unassembled WGS sequence"/>
</dbReference>
<dbReference type="EMBL" id="BDFE01000017">
    <property type="protein sequence ID" value="GAU09275.1"/>
    <property type="molecule type" value="Genomic_DNA"/>
</dbReference>
<dbReference type="OrthoDB" id="3078737at2"/>
<comment type="caution">
    <text evidence="1">The sequence shown here is derived from an EMBL/GenBank/DDBJ whole genome shotgun (WGS) entry which is preliminary data.</text>
</comment>
<keyword evidence="2" id="KW-1185">Reference proteome</keyword>
<dbReference type="RefSeq" id="WP_069859530.1">
    <property type="nucleotide sequence ID" value="NZ_BDFE01000017.1"/>
</dbReference>
<gene>
    <name evidence="1" type="ORF">DPF_1997</name>
</gene>
<proteinExistence type="predicted"/>
<protein>
    <submittedName>
        <fullName evidence="1">Transcriptional regulator</fullName>
    </submittedName>
</protein>
<accession>A0A194AJ59</accession>
<evidence type="ECO:0000313" key="2">
    <source>
        <dbReference type="Proteomes" id="UP000095200"/>
    </source>
</evidence>
<organism evidence="1 2">
    <name type="scientific">Desulfoplanes formicivorans</name>
    <dbReference type="NCBI Taxonomy" id="1592317"/>
    <lineage>
        <taxon>Bacteria</taxon>
        <taxon>Pseudomonadati</taxon>
        <taxon>Thermodesulfobacteriota</taxon>
        <taxon>Desulfovibrionia</taxon>
        <taxon>Desulfovibrionales</taxon>
        <taxon>Desulfoplanaceae</taxon>
        <taxon>Desulfoplanes</taxon>
    </lineage>
</organism>